<dbReference type="InterPro" id="IPR018314">
    <property type="entry name" value="RsmB/NOL1/NOP2-like_CS"/>
</dbReference>
<protein>
    <submittedName>
        <fullName evidence="9">rRNA cytosine-C5-methyltransferase</fullName>
    </submittedName>
</protein>
<dbReference type="EMBL" id="JACMYC010000003">
    <property type="protein sequence ID" value="MBC2959826.1"/>
    <property type="molecule type" value="Genomic_DNA"/>
</dbReference>
<evidence type="ECO:0000256" key="1">
    <source>
        <dbReference type="ARBA" id="ARBA00007494"/>
    </source>
</evidence>
<keyword evidence="10" id="KW-1185">Reference proteome</keyword>
<reference evidence="9 10" key="1">
    <citation type="submission" date="2020-08" db="EMBL/GenBank/DDBJ databases">
        <title>novel species in genus Nocardioides.</title>
        <authorList>
            <person name="Zhang G."/>
        </authorList>
    </citation>
    <scope>NUCLEOTIDE SEQUENCE [LARGE SCALE GENOMIC DNA]</scope>
    <source>
        <strain evidence="9 10">SC8A-24</strain>
    </source>
</reference>
<feature type="binding site" evidence="6">
    <location>
        <position position="351"/>
    </location>
    <ligand>
        <name>S-adenosyl-L-methionine</name>
        <dbReference type="ChEBI" id="CHEBI:59789"/>
    </ligand>
</feature>
<feature type="active site" description="Nucleophile" evidence="6">
    <location>
        <position position="404"/>
    </location>
</feature>
<gene>
    <name evidence="9" type="ORF">H7344_05905</name>
</gene>
<evidence type="ECO:0000256" key="3">
    <source>
        <dbReference type="ARBA" id="ARBA00022679"/>
    </source>
</evidence>
<evidence type="ECO:0000256" key="5">
    <source>
        <dbReference type="ARBA" id="ARBA00022884"/>
    </source>
</evidence>
<dbReference type="PANTHER" id="PTHR22807:SF53">
    <property type="entry name" value="RIBOSOMAL RNA SMALL SUBUNIT METHYLTRANSFERASE B-RELATED"/>
    <property type="match status" value="1"/>
</dbReference>
<sequence length="468" mass="49320">MVDRRRPGSRNQKAKPKAKPKMDVPRLAAWEVLKAVRVDDAYTNLVLPSVLAEHGLTGRDAAFVTELVSGTIRRQATYDAVLAACVDRSLAKVEAKVLDALRLGTHQLLSMRVPAHAAISTTVDLVRSKVGPGAAGFANAVLRKVTAHDLDAWVDRVAPDRGTDPTGHAAVASSHPRWVVDELRRAVGADELDALLAADNEPPRVTLVARPGRATLEELPGQPTPWSPYGVVLESGDPGAVPAVAEGRAGVQDEGSQLVAEAAAAAAVEGRDERWLDLCAGPGGKSALLAALAAGRGARLVAGERQPHRARLVARNLRGADGPVAGVAGVLTADGTRPPFREGTFDRVLVDAPCTGLGALRRRPEARWRRRPQDLADLVALQRALVGSALDLVRPGGAVLYATCSPVLAETAEVVEAVLGSRGDVRLEDASGLLAHVPDAAGPLEGTLQLWPHRHGTDAMFLALMRRT</sequence>
<dbReference type="RefSeq" id="WP_186345109.1">
    <property type="nucleotide sequence ID" value="NZ_BMMR01000003.1"/>
</dbReference>
<dbReference type="PROSITE" id="PS01153">
    <property type="entry name" value="NOL1_NOP2_SUN"/>
    <property type="match status" value="1"/>
</dbReference>
<feature type="binding site" evidence="6">
    <location>
        <position position="304"/>
    </location>
    <ligand>
        <name>S-adenosyl-L-methionine</name>
        <dbReference type="ChEBI" id="CHEBI:59789"/>
    </ligand>
</feature>
<dbReference type="Proteomes" id="UP000604001">
    <property type="component" value="Unassembled WGS sequence"/>
</dbReference>
<proteinExistence type="inferred from homology"/>
<dbReference type="InterPro" id="IPR006027">
    <property type="entry name" value="NusB_RsmB_TIM44"/>
</dbReference>
<evidence type="ECO:0000256" key="4">
    <source>
        <dbReference type="ARBA" id="ARBA00022691"/>
    </source>
</evidence>
<feature type="region of interest" description="Disordered" evidence="7">
    <location>
        <begin position="1"/>
        <end position="22"/>
    </location>
</feature>
<evidence type="ECO:0000256" key="6">
    <source>
        <dbReference type="PROSITE-ProRule" id="PRU01023"/>
    </source>
</evidence>
<dbReference type="PRINTS" id="PR02008">
    <property type="entry name" value="RCMTFAMILY"/>
</dbReference>
<evidence type="ECO:0000259" key="8">
    <source>
        <dbReference type="PROSITE" id="PS51686"/>
    </source>
</evidence>
<evidence type="ECO:0000313" key="9">
    <source>
        <dbReference type="EMBL" id="MBC2959826.1"/>
    </source>
</evidence>
<dbReference type="Gene3D" id="3.40.50.150">
    <property type="entry name" value="Vaccinia Virus protein VP39"/>
    <property type="match status" value="1"/>
</dbReference>
<keyword evidence="2 6" id="KW-0489">Methyltransferase</keyword>
<dbReference type="SUPFAM" id="SSF48013">
    <property type="entry name" value="NusB-like"/>
    <property type="match status" value="1"/>
</dbReference>
<feature type="binding site" evidence="6">
    <location>
        <begin position="279"/>
        <end position="285"/>
    </location>
    <ligand>
        <name>S-adenosyl-L-methionine</name>
        <dbReference type="ChEBI" id="CHEBI:59789"/>
    </ligand>
</feature>
<dbReference type="PROSITE" id="PS51686">
    <property type="entry name" value="SAM_MT_RSMB_NOP"/>
    <property type="match status" value="1"/>
</dbReference>
<comment type="similarity">
    <text evidence="1 6">Belongs to the class I-like SAM-binding methyltransferase superfamily. RsmB/NOP family.</text>
</comment>
<dbReference type="SUPFAM" id="SSF53335">
    <property type="entry name" value="S-adenosyl-L-methionine-dependent methyltransferases"/>
    <property type="match status" value="1"/>
</dbReference>
<dbReference type="Gene3D" id="1.10.940.10">
    <property type="entry name" value="NusB-like"/>
    <property type="match status" value="1"/>
</dbReference>
<dbReference type="InterPro" id="IPR029063">
    <property type="entry name" value="SAM-dependent_MTases_sf"/>
</dbReference>
<evidence type="ECO:0000313" key="10">
    <source>
        <dbReference type="Proteomes" id="UP000604001"/>
    </source>
</evidence>
<evidence type="ECO:0000256" key="7">
    <source>
        <dbReference type="SAM" id="MobiDB-lite"/>
    </source>
</evidence>
<dbReference type="Pfam" id="PF01029">
    <property type="entry name" value="NusB"/>
    <property type="match status" value="1"/>
</dbReference>
<organism evidence="9 10">
    <name type="scientific">Nocardioides deserti</name>
    <dbReference type="NCBI Taxonomy" id="1588644"/>
    <lineage>
        <taxon>Bacteria</taxon>
        <taxon>Bacillati</taxon>
        <taxon>Actinomycetota</taxon>
        <taxon>Actinomycetes</taxon>
        <taxon>Propionibacteriales</taxon>
        <taxon>Nocardioidaceae</taxon>
        <taxon>Nocardioides</taxon>
    </lineage>
</organism>
<keyword evidence="3 6" id="KW-0808">Transferase</keyword>
<feature type="domain" description="SAM-dependent MTase RsmB/NOP-type" evidence="8">
    <location>
        <begin position="181"/>
        <end position="468"/>
    </location>
</feature>
<keyword evidence="4 6" id="KW-0949">S-adenosyl-L-methionine</keyword>
<dbReference type="InterPro" id="IPR035926">
    <property type="entry name" value="NusB-like_sf"/>
</dbReference>
<dbReference type="PANTHER" id="PTHR22807">
    <property type="entry name" value="NOP2 YEAST -RELATED NOL1/NOP2/FMU SUN DOMAIN-CONTAINING"/>
    <property type="match status" value="1"/>
</dbReference>
<feature type="binding site" evidence="6">
    <location>
        <position position="334"/>
    </location>
    <ligand>
        <name>S-adenosyl-L-methionine</name>
        <dbReference type="ChEBI" id="CHEBI:59789"/>
    </ligand>
</feature>
<dbReference type="Pfam" id="PF01189">
    <property type="entry name" value="Methyltr_RsmB-F"/>
    <property type="match status" value="1"/>
</dbReference>
<dbReference type="InterPro" id="IPR023267">
    <property type="entry name" value="RCMT"/>
</dbReference>
<dbReference type="InterPro" id="IPR001678">
    <property type="entry name" value="MeTrfase_RsmB-F_NOP2_dom"/>
</dbReference>
<accession>A0ABR6U5W3</accession>
<evidence type="ECO:0000256" key="2">
    <source>
        <dbReference type="ARBA" id="ARBA00022603"/>
    </source>
</evidence>
<comment type="caution">
    <text evidence="9">The sequence shown here is derived from an EMBL/GenBank/DDBJ whole genome shotgun (WGS) entry which is preliminary data.</text>
</comment>
<name>A0ABR6U5W3_9ACTN</name>
<keyword evidence="5 6" id="KW-0694">RNA-binding</keyword>
<dbReference type="InterPro" id="IPR049560">
    <property type="entry name" value="MeTrfase_RsmB-F_NOP2_cat"/>
</dbReference>